<keyword evidence="5 8" id="KW-0675">Receptor</keyword>
<keyword evidence="4" id="KW-0472">Membrane</keyword>
<dbReference type="InterPro" id="IPR050726">
    <property type="entry name" value="mGluR"/>
</dbReference>
<dbReference type="PRINTS" id="PR00248">
    <property type="entry name" value="GPCRMGR"/>
</dbReference>
<gene>
    <name evidence="8" type="primary">mGluR_1</name>
    <name evidence="8" type="ORF">E2C01_022970</name>
</gene>
<evidence type="ECO:0000313" key="9">
    <source>
        <dbReference type="Proteomes" id="UP000324222"/>
    </source>
</evidence>
<keyword evidence="3" id="KW-1133">Transmembrane helix</keyword>
<dbReference type="Pfam" id="PF01094">
    <property type="entry name" value="ANF_receptor"/>
    <property type="match status" value="1"/>
</dbReference>
<accession>A0A5B7E9Y2</accession>
<reference evidence="8 9" key="1">
    <citation type="submission" date="2019-05" db="EMBL/GenBank/DDBJ databases">
        <title>Another draft genome of Portunus trituberculatus and its Hox gene families provides insights of decapod evolution.</title>
        <authorList>
            <person name="Jeong J.-H."/>
            <person name="Song I."/>
            <person name="Kim S."/>
            <person name="Choi T."/>
            <person name="Kim D."/>
            <person name="Ryu S."/>
            <person name="Kim W."/>
        </authorList>
    </citation>
    <scope>NUCLEOTIDE SEQUENCE [LARGE SCALE GENOMIC DNA]</scope>
    <source>
        <tissue evidence="8">Muscle</tissue>
    </source>
</reference>
<dbReference type="EMBL" id="VSRR010002124">
    <property type="protein sequence ID" value="MPC29723.1"/>
    <property type="molecule type" value="Genomic_DNA"/>
</dbReference>
<dbReference type="Gene3D" id="3.40.50.2300">
    <property type="match status" value="1"/>
</dbReference>
<dbReference type="GO" id="GO:0004930">
    <property type="term" value="F:G protein-coupled receptor activity"/>
    <property type="evidence" value="ECO:0007669"/>
    <property type="project" value="InterPro"/>
</dbReference>
<dbReference type="InterPro" id="IPR000337">
    <property type="entry name" value="GPCR_3"/>
</dbReference>
<organism evidence="8 9">
    <name type="scientific">Portunus trituberculatus</name>
    <name type="common">Swimming crab</name>
    <name type="synonym">Neptunus trituberculatus</name>
    <dbReference type="NCBI Taxonomy" id="210409"/>
    <lineage>
        <taxon>Eukaryota</taxon>
        <taxon>Metazoa</taxon>
        <taxon>Ecdysozoa</taxon>
        <taxon>Arthropoda</taxon>
        <taxon>Crustacea</taxon>
        <taxon>Multicrustacea</taxon>
        <taxon>Malacostraca</taxon>
        <taxon>Eumalacostraca</taxon>
        <taxon>Eucarida</taxon>
        <taxon>Decapoda</taxon>
        <taxon>Pleocyemata</taxon>
        <taxon>Brachyura</taxon>
        <taxon>Eubrachyura</taxon>
        <taxon>Portunoidea</taxon>
        <taxon>Portunidae</taxon>
        <taxon>Portuninae</taxon>
        <taxon>Portunus</taxon>
    </lineage>
</organism>
<dbReference type="OrthoDB" id="6366218at2759"/>
<keyword evidence="9" id="KW-1185">Reference proteome</keyword>
<evidence type="ECO:0000256" key="6">
    <source>
        <dbReference type="ARBA" id="ARBA00023180"/>
    </source>
</evidence>
<dbReference type="AlphaFoldDB" id="A0A5B7E9Y2"/>
<dbReference type="PANTHER" id="PTHR24060">
    <property type="entry name" value="METABOTROPIC GLUTAMATE RECEPTOR"/>
    <property type="match status" value="1"/>
</dbReference>
<evidence type="ECO:0000256" key="1">
    <source>
        <dbReference type="ARBA" id="ARBA00004141"/>
    </source>
</evidence>
<evidence type="ECO:0000256" key="2">
    <source>
        <dbReference type="ARBA" id="ARBA00022692"/>
    </source>
</evidence>
<evidence type="ECO:0000313" key="8">
    <source>
        <dbReference type="EMBL" id="MPC29723.1"/>
    </source>
</evidence>
<dbReference type="InterPro" id="IPR028082">
    <property type="entry name" value="Peripla_BP_I"/>
</dbReference>
<proteinExistence type="predicted"/>
<comment type="caution">
    <text evidence="8">The sequence shown here is derived from an EMBL/GenBank/DDBJ whole genome shotgun (WGS) entry which is preliminary data.</text>
</comment>
<dbReference type="GO" id="GO:0016020">
    <property type="term" value="C:membrane"/>
    <property type="evidence" value="ECO:0007669"/>
    <property type="project" value="UniProtKB-SubCell"/>
</dbReference>
<protein>
    <submittedName>
        <fullName evidence="8">Metabotropic glutamate receptor</fullName>
    </submittedName>
</protein>
<keyword evidence="6" id="KW-0325">Glycoprotein</keyword>
<evidence type="ECO:0000256" key="3">
    <source>
        <dbReference type="ARBA" id="ARBA00022989"/>
    </source>
</evidence>
<feature type="domain" description="Receptor ligand binding region" evidence="7">
    <location>
        <begin position="26"/>
        <end position="140"/>
    </location>
</feature>
<evidence type="ECO:0000259" key="7">
    <source>
        <dbReference type="Pfam" id="PF01094"/>
    </source>
</evidence>
<dbReference type="Proteomes" id="UP000324222">
    <property type="component" value="Unassembled WGS sequence"/>
</dbReference>
<evidence type="ECO:0000256" key="4">
    <source>
        <dbReference type="ARBA" id="ARBA00023136"/>
    </source>
</evidence>
<evidence type="ECO:0000256" key="5">
    <source>
        <dbReference type="ARBA" id="ARBA00023170"/>
    </source>
</evidence>
<sequence>MITNKDDELTGADCSVAVNGATLQEVEAFLWAVDQINQHAQLLPSTTLGALVLDTCGSRIRTMNQVTSLVKSSLPGININLDDVRALVTSLDPETARVAGEMLSSLNVTSINMGPSQAHSPYTLQMSPPINMEAEAMVQVGD</sequence>
<comment type="subcellular location">
    <subcellularLocation>
        <location evidence="1">Membrane</location>
        <topology evidence="1">Multi-pass membrane protein</topology>
    </subcellularLocation>
</comment>
<name>A0A5B7E9Y2_PORTR</name>
<dbReference type="InterPro" id="IPR001828">
    <property type="entry name" value="ANF_lig-bd_rcpt"/>
</dbReference>
<keyword evidence="2" id="KW-0812">Transmembrane</keyword>
<dbReference type="SUPFAM" id="SSF53822">
    <property type="entry name" value="Periplasmic binding protein-like I"/>
    <property type="match status" value="1"/>
</dbReference>